<gene>
    <name evidence="3" type="ORF">JO391_09065</name>
</gene>
<evidence type="ECO:0000256" key="1">
    <source>
        <dbReference type="SAM" id="SignalP"/>
    </source>
</evidence>
<dbReference type="EMBL" id="CP069370">
    <property type="protein sequence ID" value="QYZ71621.1"/>
    <property type="molecule type" value="Genomic_DNA"/>
</dbReference>
<accession>A0A8G1EEP4</accession>
<evidence type="ECO:0000313" key="3">
    <source>
        <dbReference type="EMBL" id="QYZ71621.1"/>
    </source>
</evidence>
<keyword evidence="4" id="KW-1185">Reference proteome</keyword>
<dbReference type="InterPro" id="IPR011042">
    <property type="entry name" value="6-blade_b-propeller_TolB-like"/>
</dbReference>
<dbReference type="InterPro" id="IPR003431">
    <property type="entry name" value="B-propeller_Phytase"/>
</dbReference>
<proteinExistence type="predicted"/>
<dbReference type="KEGG" id="nsm:JO391_09065"/>
<dbReference type="AlphaFoldDB" id="A0A8G1EEP4"/>
<protein>
    <submittedName>
        <fullName evidence="3">Phytase</fullName>
    </submittedName>
</protein>
<reference evidence="3" key="1">
    <citation type="submission" date="2021-02" db="EMBL/GenBank/DDBJ databases">
        <title>Rhodobacter shimadae sp. nov., an aerobic anoxygenic phototrophic bacterium isolated from a hot spring.</title>
        <authorList>
            <person name="Muramatsu S."/>
            <person name="Haruta S."/>
            <person name="Hirose S."/>
            <person name="Hanada S."/>
        </authorList>
    </citation>
    <scope>NUCLEOTIDE SEQUENCE</scope>
    <source>
        <strain evidence="3">N10</strain>
    </source>
</reference>
<feature type="domain" description="BPP" evidence="2">
    <location>
        <begin position="17"/>
        <end position="414"/>
    </location>
</feature>
<keyword evidence="1" id="KW-0732">Signal</keyword>
<dbReference type="SUPFAM" id="SSF50956">
    <property type="entry name" value="Thermostable phytase (3-phytase)"/>
    <property type="match status" value="1"/>
</dbReference>
<name>A0A8G1EEP4_9RHOB</name>
<feature type="signal peptide" evidence="1">
    <location>
        <begin position="1"/>
        <end position="21"/>
    </location>
</feature>
<feature type="chain" id="PRO_5034214151" evidence="1">
    <location>
        <begin position="22"/>
        <end position="429"/>
    </location>
</feature>
<dbReference type="RefSeq" id="WP_220664221.1">
    <property type="nucleotide sequence ID" value="NZ_CP069370.1"/>
</dbReference>
<dbReference type="Pfam" id="PF02333">
    <property type="entry name" value="Phytase"/>
    <property type="match status" value="2"/>
</dbReference>
<sequence length="429" mass="44745">MFRAGLSLLAFAAALPTATLAWEVADVAPTLQTPVLTEADADADADDPAIWVDPADPAKSLVVTAVKNGGVRVYDLTGALVQTVLPAEDGRINNVDVAYGVTLGDGSTADLVIGSDRGLDIIRIWKIAAGDAPLTEITAPAAGRAFPTRPESGAAVDNPLDDQNTVYGLTTWKDGDTLWIAGTQRHQPVVGLFKLQANPDGTAQAVKDHEFSVPATHKGQDLTVESDEDPAKDWSNQFEGSVIDRTTGTLYTGQEDVGIWAVPVTGGEPVLVYETRGAAGSSFRNEDSVIARDVEGLTIWYGGDGTRYLLASSQGGAHGDAPLADAPYDDSFAVFRLGGTAPELLGSFRVAASGAMDAVQESDGADVIAMALPGFPNGLFITQDGYAGDLNGLDGEVASTNFKFVDWKAIADSFTPPLAVAPEGADPRQ</sequence>
<organism evidence="3 4">
    <name type="scientific">Neotabrizicola shimadae</name>
    <dbReference type="NCBI Taxonomy" id="2807096"/>
    <lineage>
        <taxon>Bacteria</taxon>
        <taxon>Pseudomonadati</taxon>
        <taxon>Pseudomonadota</taxon>
        <taxon>Alphaproteobacteria</taxon>
        <taxon>Rhodobacterales</taxon>
        <taxon>Paracoccaceae</taxon>
        <taxon>Neotabrizicola</taxon>
    </lineage>
</organism>
<dbReference type="Gene3D" id="2.120.10.30">
    <property type="entry name" value="TolB, C-terminal domain"/>
    <property type="match status" value="1"/>
</dbReference>
<dbReference type="Proteomes" id="UP000826300">
    <property type="component" value="Chromosome"/>
</dbReference>
<evidence type="ECO:0000313" key="4">
    <source>
        <dbReference type="Proteomes" id="UP000826300"/>
    </source>
</evidence>
<dbReference type="PROSITE" id="PS51662">
    <property type="entry name" value="BP_PHYTASE"/>
    <property type="match status" value="1"/>
</dbReference>
<dbReference type="GO" id="GO:0016158">
    <property type="term" value="F:inositol hexakisphosphate 3-phosphatase activity"/>
    <property type="evidence" value="ECO:0007669"/>
    <property type="project" value="InterPro"/>
</dbReference>
<evidence type="ECO:0000259" key="2">
    <source>
        <dbReference type="PROSITE" id="PS51662"/>
    </source>
</evidence>